<protein>
    <recommendedName>
        <fullName evidence="7">Dolichol phosphate-mannose biosynthesis regulatory protein</fullName>
    </recommendedName>
</protein>
<dbReference type="Proteomes" id="UP000094455">
    <property type="component" value="Unassembled WGS sequence"/>
</dbReference>
<keyword evidence="3 7" id="KW-0812">Transmembrane</keyword>
<dbReference type="UniPathway" id="UPA00378"/>
<reference evidence="8 9" key="1">
    <citation type="journal article" date="2016" name="Proc. Natl. Acad. Sci. U.S.A.">
        <title>Comparative genomics of biotechnologically important yeasts.</title>
        <authorList>
            <person name="Riley R."/>
            <person name="Haridas S."/>
            <person name="Wolfe K.H."/>
            <person name="Lopes M.R."/>
            <person name="Hittinger C.T."/>
            <person name="Goeker M."/>
            <person name="Salamov A.A."/>
            <person name="Wisecaver J.H."/>
            <person name="Long T.M."/>
            <person name="Calvey C.H."/>
            <person name="Aerts A.L."/>
            <person name="Barry K.W."/>
            <person name="Choi C."/>
            <person name="Clum A."/>
            <person name="Coughlan A.Y."/>
            <person name="Deshpande S."/>
            <person name="Douglass A.P."/>
            <person name="Hanson S.J."/>
            <person name="Klenk H.-P."/>
            <person name="LaButti K.M."/>
            <person name="Lapidus A."/>
            <person name="Lindquist E.A."/>
            <person name="Lipzen A.M."/>
            <person name="Meier-Kolthoff J.P."/>
            <person name="Ohm R.A."/>
            <person name="Otillar R.P."/>
            <person name="Pangilinan J.L."/>
            <person name="Peng Y."/>
            <person name="Rokas A."/>
            <person name="Rosa C.A."/>
            <person name="Scheuner C."/>
            <person name="Sibirny A.A."/>
            <person name="Slot J.C."/>
            <person name="Stielow J.B."/>
            <person name="Sun H."/>
            <person name="Kurtzman C.P."/>
            <person name="Blackwell M."/>
            <person name="Grigoriev I.V."/>
            <person name="Jeffries T.W."/>
        </authorList>
    </citation>
    <scope>NUCLEOTIDE SEQUENCE [LARGE SCALE GENOMIC DNA]</scope>
    <source>
        <strain evidence="8 9">NRRL Y-2026</strain>
    </source>
</reference>
<dbReference type="GO" id="GO:0006506">
    <property type="term" value="P:GPI anchor biosynthetic process"/>
    <property type="evidence" value="ECO:0007669"/>
    <property type="project" value="TreeGrafter"/>
</dbReference>
<dbReference type="GO" id="GO:0005789">
    <property type="term" value="C:endoplasmic reticulum membrane"/>
    <property type="evidence" value="ECO:0007669"/>
    <property type="project" value="UniProtKB-SubCell"/>
</dbReference>
<feature type="transmembrane region" description="Helical" evidence="7">
    <location>
        <begin position="47"/>
        <end position="71"/>
    </location>
</feature>
<feature type="transmembrane region" description="Helical" evidence="7">
    <location>
        <begin position="7"/>
        <end position="27"/>
    </location>
</feature>
<evidence type="ECO:0000256" key="2">
    <source>
        <dbReference type="ARBA" id="ARBA00005478"/>
    </source>
</evidence>
<gene>
    <name evidence="8" type="ORF">PICMEDRAFT_15596</name>
</gene>
<evidence type="ECO:0000256" key="1">
    <source>
        <dbReference type="ARBA" id="ARBA00004477"/>
    </source>
</evidence>
<dbReference type="GO" id="GO:0030234">
    <property type="term" value="F:enzyme regulator activity"/>
    <property type="evidence" value="ECO:0007669"/>
    <property type="project" value="UniProtKB-UniRule"/>
</dbReference>
<evidence type="ECO:0000256" key="3">
    <source>
        <dbReference type="ARBA" id="ARBA00022692"/>
    </source>
</evidence>
<evidence type="ECO:0000256" key="6">
    <source>
        <dbReference type="ARBA" id="ARBA00023136"/>
    </source>
</evidence>
<dbReference type="InterPro" id="IPR009914">
    <property type="entry name" value="DPM2"/>
</dbReference>
<keyword evidence="6 7" id="KW-0472">Membrane</keyword>
<evidence type="ECO:0000313" key="9">
    <source>
        <dbReference type="Proteomes" id="UP000094455"/>
    </source>
</evidence>
<evidence type="ECO:0000256" key="5">
    <source>
        <dbReference type="ARBA" id="ARBA00022989"/>
    </source>
</evidence>
<keyword evidence="5 7" id="KW-1133">Transmembrane helix</keyword>
<dbReference type="GO" id="GO:0033185">
    <property type="term" value="C:dolichol-phosphate-mannose synthase complex"/>
    <property type="evidence" value="ECO:0007669"/>
    <property type="project" value="TreeGrafter"/>
</dbReference>
<comment type="pathway">
    <text evidence="7">Protein modification; protein glycosylation.</text>
</comment>
<accession>A0A1E3NNJ8</accession>
<dbReference type="PANTHER" id="PTHR15039">
    <property type="entry name" value="DOLICHOL PHOSPHATE-MANNOSE BIOSYNTHESIS REGULATORY PROTEIN"/>
    <property type="match status" value="1"/>
</dbReference>
<dbReference type="Pfam" id="PF07297">
    <property type="entry name" value="DPM2"/>
    <property type="match status" value="1"/>
</dbReference>
<keyword evidence="9" id="KW-1185">Reference proteome</keyword>
<proteinExistence type="inferred from homology"/>
<dbReference type="PANTHER" id="PTHR15039:SF11">
    <property type="entry name" value="DOLICHOL PHOSPHATE-MANNOSE BIOSYNTHESIS REGULATORY PROTEIN"/>
    <property type="match status" value="1"/>
</dbReference>
<evidence type="ECO:0000256" key="7">
    <source>
        <dbReference type="RuleBase" id="RU365084"/>
    </source>
</evidence>
<dbReference type="STRING" id="763406.A0A1E3NNJ8"/>
<dbReference type="AlphaFoldDB" id="A0A1E3NNJ8"/>
<name>A0A1E3NNJ8_9ASCO</name>
<evidence type="ECO:0000256" key="4">
    <source>
        <dbReference type="ARBA" id="ARBA00022824"/>
    </source>
</evidence>
<dbReference type="GO" id="GO:0180047">
    <property type="term" value="P:dolichol phosphate mannose biosynthetic process"/>
    <property type="evidence" value="ECO:0007669"/>
    <property type="project" value="InterPro"/>
</dbReference>
<dbReference type="OrthoDB" id="311279at2759"/>
<dbReference type="RefSeq" id="XP_019018782.1">
    <property type="nucleotide sequence ID" value="XM_019160886.1"/>
</dbReference>
<dbReference type="EMBL" id="KV454002">
    <property type="protein sequence ID" value="ODQ47669.1"/>
    <property type="molecule type" value="Genomic_DNA"/>
</dbReference>
<sequence length="82" mass="9238">MQDQQVGLVMLLVATLIFIYYTIWTFVTPFLDDDSIIQNFFLPRYYAIALPVVALIVGISIVATFVGLVIVKSVQKKKGKKN</sequence>
<keyword evidence="4 7" id="KW-0256">Endoplasmic reticulum</keyword>
<evidence type="ECO:0000313" key="8">
    <source>
        <dbReference type="EMBL" id="ODQ47669.1"/>
    </source>
</evidence>
<comment type="similarity">
    <text evidence="2 7">Belongs to the DPM2 family.</text>
</comment>
<comment type="subcellular location">
    <subcellularLocation>
        <location evidence="1 7">Endoplasmic reticulum membrane</location>
        <topology evidence="1 7">Multi-pass membrane protein</topology>
    </subcellularLocation>
</comment>
<comment type="subunit">
    <text evidence="7">Component of the dolichol-phosphate mannose (DPM) synthase complex.</text>
</comment>
<organism evidence="8 9">
    <name type="scientific">Pichia membranifaciens NRRL Y-2026</name>
    <dbReference type="NCBI Taxonomy" id="763406"/>
    <lineage>
        <taxon>Eukaryota</taxon>
        <taxon>Fungi</taxon>
        <taxon>Dikarya</taxon>
        <taxon>Ascomycota</taxon>
        <taxon>Saccharomycotina</taxon>
        <taxon>Pichiomycetes</taxon>
        <taxon>Pichiales</taxon>
        <taxon>Pichiaceae</taxon>
        <taxon>Pichia</taxon>
    </lineage>
</organism>
<dbReference type="GeneID" id="30177573"/>
<comment type="function">
    <text evidence="7">Regulatory subunit of the dolichol-phosphate mannose (DPM) synthase complex; essential for the ER localization.</text>
</comment>